<dbReference type="InterPro" id="IPR037923">
    <property type="entry name" value="HTH-like"/>
</dbReference>
<gene>
    <name evidence="5" type="ORF">SAMN04488503_1386</name>
</gene>
<dbReference type="SUPFAM" id="SSF51215">
    <property type="entry name" value="Regulatory protein AraC"/>
    <property type="match status" value="1"/>
</dbReference>
<dbReference type="SMART" id="SM00342">
    <property type="entry name" value="HTH_ARAC"/>
    <property type="match status" value="1"/>
</dbReference>
<keyword evidence="3" id="KW-0804">Transcription</keyword>
<dbReference type="InterPro" id="IPR003313">
    <property type="entry name" value="AraC-bd"/>
</dbReference>
<dbReference type="GO" id="GO:0003700">
    <property type="term" value="F:DNA-binding transcription factor activity"/>
    <property type="evidence" value="ECO:0007669"/>
    <property type="project" value="InterPro"/>
</dbReference>
<dbReference type="Pfam" id="PF12833">
    <property type="entry name" value="HTH_18"/>
    <property type="match status" value="1"/>
</dbReference>
<evidence type="ECO:0000313" key="5">
    <source>
        <dbReference type="EMBL" id="SNR80405.1"/>
    </source>
</evidence>
<dbReference type="PROSITE" id="PS01124">
    <property type="entry name" value="HTH_ARAC_FAMILY_2"/>
    <property type="match status" value="1"/>
</dbReference>
<dbReference type="Gene3D" id="1.10.10.60">
    <property type="entry name" value="Homeodomain-like"/>
    <property type="match status" value="2"/>
</dbReference>
<protein>
    <submittedName>
        <fullName evidence="5">AraC-like ligand binding domain-containing protein</fullName>
    </submittedName>
</protein>
<organism evidence="5 6">
    <name type="scientific">Humidesulfovibrio mexicanus</name>
    <dbReference type="NCBI Taxonomy" id="147047"/>
    <lineage>
        <taxon>Bacteria</taxon>
        <taxon>Pseudomonadati</taxon>
        <taxon>Thermodesulfobacteriota</taxon>
        <taxon>Desulfovibrionia</taxon>
        <taxon>Desulfovibrionales</taxon>
        <taxon>Desulfovibrionaceae</taxon>
        <taxon>Humidesulfovibrio</taxon>
    </lineage>
</organism>
<evidence type="ECO:0000256" key="2">
    <source>
        <dbReference type="ARBA" id="ARBA00023125"/>
    </source>
</evidence>
<dbReference type="SUPFAM" id="SSF46689">
    <property type="entry name" value="Homeodomain-like"/>
    <property type="match status" value="2"/>
</dbReference>
<dbReference type="Proteomes" id="UP000198324">
    <property type="component" value="Unassembled WGS sequence"/>
</dbReference>
<dbReference type="PANTHER" id="PTHR46796">
    <property type="entry name" value="HTH-TYPE TRANSCRIPTIONAL ACTIVATOR RHAS-RELATED"/>
    <property type="match status" value="1"/>
</dbReference>
<dbReference type="InterPro" id="IPR018060">
    <property type="entry name" value="HTH_AraC"/>
</dbReference>
<reference evidence="5 6" key="1">
    <citation type="submission" date="2017-06" db="EMBL/GenBank/DDBJ databases">
        <authorList>
            <person name="Kim H.J."/>
            <person name="Triplett B.A."/>
        </authorList>
    </citation>
    <scope>NUCLEOTIDE SEQUENCE [LARGE SCALE GENOMIC DNA]</scope>
    <source>
        <strain evidence="5 6">DSM 13116</strain>
    </source>
</reference>
<dbReference type="InterPro" id="IPR050204">
    <property type="entry name" value="AraC_XylS_family_regulators"/>
</dbReference>
<evidence type="ECO:0000313" key="6">
    <source>
        <dbReference type="Proteomes" id="UP000198324"/>
    </source>
</evidence>
<feature type="domain" description="HTH araC/xylS-type" evidence="4">
    <location>
        <begin position="143"/>
        <end position="240"/>
    </location>
</feature>
<sequence length="249" mass="26780">MADRHPPEQPRHAHDSLTVGLVTNGTRSISTAEGHTQVALGEVFSLPQGLAHSCTACGPCAYLAFSFTEASLPLGFPTRLPLRIADAGLAACLAELAACCERAAGALEIQSMLAEVLERLADHGVETPCATRPDREEMTRAVATAREIIEKEDGQGVGLEELAQSCGVDAYALHRAFTRLVGLPPHAFQTHARLRRAKRQLREGMAPAEAAIEAGFCDQSHLNRHFARVVGLTPAQYARAYARRKCPPL</sequence>
<keyword evidence="2" id="KW-0238">DNA-binding</keyword>
<evidence type="ECO:0000259" key="4">
    <source>
        <dbReference type="PROSITE" id="PS01124"/>
    </source>
</evidence>
<evidence type="ECO:0000256" key="1">
    <source>
        <dbReference type="ARBA" id="ARBA00023015"/>
    </source>
</evidence>
<proteinExistence type="predicted"/>
<dbReference type="EMBL" id="FZOC01000002">
    <property type="protein sequence ID" value="SNR80405.1"/>
    <property type="molecule type" value="Genomic_DNA"/>
</dbReference>
<dbReference type="PANTHER" id="PTHR46796:SF2">
    <property type="entry name" value="TRANSCRIPTIONAL REGULATORY PROTEIN"/>
    <property type="match status" value="1"/>
</dbReference>
<name>A0A238ZA43_9BACT</name>
<dbReference type="Pfam" id="PF02311">
    <property type="entry name" value="AraC_binding"/>
    <property type="match status" value="1"/>
</dbReference>
<dbReference type="InterPro" id="IPR009057">
    <property type="entry name" value="Homeodomain-like_sf"/>
</dbReference>
<dbReference type="GO" id="GO:0043565">
    <property type="term" value="F:sequence-specific DNA binding"/>
    <property type="evidence" value="ECO:0007669"/>
    <property type="project" value="InterPro"/>
</dbReference>
<keyword evidence="1" id="KW-0805">Transcription regulation</keyword>
<evidence type="ECO:0000256" key="3">
    <source>
        <dbReference type="ARBA" id="ARBA00023163"/>
    </source>
</evidence>
<keyword evidence="6" id="KW-1185">Reference proteome</keyword>
<dbReference type="AlphaFoldDB" id="A0A238ZA43"/>
<accession>A0A238ZA43</accession>